<dbReference type="Gene3D" id="1.10.10.10">
    <property type="entry name" value="Winged helix-like DNA-binding domain superfamily/Winged helix DNA-binding domain"/>
    <property type="match status" value="1"/>
</dbReference>
<dbReference type="SUPFAM" id="SSF56019">
    <property type="entry name" value="The spindle assembly checkpoint protein mad2"/>
    <property type="match status" value="1"/>
</dbReference>
<keyword evidence="5" id="KW-0469">Meiosis</keyword>
<evidence type="ECO:0000256" key="3">
    <source>
        <dbReference type="ARBA" id="ARBA00022454"/>
    </source>
</evidence>
<evidence type="ECO:0000256" key="2">
    <source>
        <dbReference type="ARBA" id="ARBA00004286"/>
    </source>
</evidence>
<feature type="compositionally biased region" description="Polar residues" evidence="6">
    <location>
        <begin position="569"/>
        <end position="580"/>
    </location>
</feature>
<accession>A0A9P0ZEH3</accession>
<dbReference type="PANTHER" id="PTHR48225">
    <property type="entry name" value="HORMA DOMAIN-CONTAINING PROTEIN 1"/>
    <property type="match status" value="1"/>
</dbReference>
<feature type="compositionally biased region" description="Polar residues" evidence="6">
    <location>
        <begin position="617"/>
        <end position="635"/>
    </location>
</feature>
<name>A0A9P0ZEH3_CUSEU</name>
<evidence type="ECO:0000256" key="6">
    <source>
        <dbReference type="SAM" id="MobiDB-lite"/>
    </source>
</evidence>
<dbReference type="FunFam" id="3.30.900.10:FF:000009">
    <property type="entry name" value="Meiosis-specific protein ASY2"/>
    <property type="match status" value="1"/>
</dbReference>
<gene>
    <name evidence="8" type="ORF">CEURO_LOCUS14752</name>
</gene>
<dbReference type="GO" id="GO:0007129">
    <property type="term" value="P:homologous chromosome pairing at meiosis"/>
    <property type="evidence" value="ECO:0007669"/>
    <property type="project" value="UniProtKB-ARBA"/>
</dbReference>
<dbReference type="PROSITE" id="PS50815">
    <property type="entry name" value="HORMA"/>
    <property type="match status" value="1"/>
</dbReference>
<evidence type="ECO:0000256" key="4">
    <source>
        <dbReference type="ARBA" id="ARBA00023242"/>
    </source>
</evidence>
<comment type="subcellular location">
    <subcellularLocation>
        <location evidence="2">Chromosome</location>
    </subcellularLocation>
    <subcellularLocation>
        <location evidence="1">Nucleus</location>
    </subcellularLocation>
</comment>
<reference evidence="8" key="1">
    <citation type="submission" date="2022-07" db="EMBL/GenBank/DDBJ databases">
        <authorList>
            <person name="Macas J."/>
            <person name="Novak P."/>
            <person name="Neumann P."/>
        </authorList>
    </citation>
    <scope>NUCLEOTIDE SEQUENCE</scope>
</reference>
<keyword evidence="3" id="KW-0158">Chromosome</keyword>
<feature type="compositionally biased region" description="Basic and acidic residues" evidence="6">
    <location>
        <begin position="607"/>
        <end position="616"/>
    </location>
</feature>
<evidence type="ECO:0000256" key="5">
    <source>
        <dbReference type="ARBA" id="ARBA00023254"/>
    </source>
</evidence>
<dbReference type="AlphaFoldDB" id="A0A9P0ZEH3"/>
<evidence type="ECO:0000313" key="9">
    <source>
        <dbReference type="Proteomes" id="UP001152484"/>
    </source>
</evidence>
<dbReference type="GO" id="GO:0000228">
    <property type="term" value="C:nuclear chromosome"/>
    <property type="evidence" value="ECO:0007669"/>
    <property type="project" value="UniProtKB-ARBA"/>
</dbReference>
<dbReference type="InterPro" id="IPR036388">
    <property type="entry name" value="WH-like_DNA-bd_sf"/>
</dbReference>
<dbReference type="OrthoDB" id="1928087at2759"/>
<dbReference type="InterPro" id="IPR051294">
    <property type="entry name" value="HORMA_MeioticProgression"/>
</dbReference>
<evidence type="ECO:0000259" key="7">
    <source>
        <dbReference type="PROSITE" id="PS50815"/>
    </source>
</evidence>
<dbReference type="Pfam" id="PF02301">
    <property type="entry name" value="HORMA"/>
    <property type="match status" value="1"/>
</dbReference>
<feature type="compositionally biased region" description="Acidic residues" evidence="6">
    <location>
        <begin position="347"/>
        <end position="357"/>
    </location>
</feature>
<comment type="caution">
    <text evidence="8">The sequence shown here is derived from an EMBL/GenBank/DDBJ whole genome shotgun (WGS) entry which is preliminary data.</text>
</comment>
<feature type="region of interest" description="Disordered" evidence="6">
    <location>
        <begin position="555"/>
        <end position="648"/>
    </location>
</feature>
<dbReference type="PANTHER" id="PTHR48225:SF7">
    <property type="entry name" value="MEIOSIS-SPECIFIC PROTEIN HOP1"/>
    <property type="match status" value="1"/>
</dbReference>
<dbReference type="InterPro" id="IPR036390">
    <property type="entry name" value="WH_DNA-bd_sf"/>
</dbReference>
<feature type="region of interest" description="Disordered" evidence="6">
    <location>
        <begin position="290"/>
        <end position="359"/>
    </location>
</feature>
<evidence type="ECO:0000256" key="1">
    <source>
        <dbReference type="ARBA" id="ARBA00004123"/>
    </source>
</evidence>
<protein>
    <recommendedName>
        <fullName evidence="7">HORMA domain-containing protein</fullName>
    </recommendedName>
</protein>
<proteinExistence type="predicted"/>
<feature type="compositionally biased region" description="Acidic residues" evidence="6">
    <location>
        <begin position="313"/>
        <end position="327"/>
    </location>
</feature>
<dbReference type="EMBL" id="CAMAPE010000038">
    <property type="protein sequence ID" value="CAH9100063.1"/>
    <property type="molecule type" value="Genomic_DNA"/>
</dbReference>
<dbReference type="Proteomes" id="UP001152484">
    <property type="component" value="Unassembled WGS sequence"/>
</dbReference>
<keyword evidence="9" id="KW-1185">Reference proteome</keyword>
<keyword evidence="4" id="KW-0539">Nucleus</keyword>
<dbReference type="SUPFAM" id="SSF46785">
    <property type="entry name" value="Winged helix' DNA-binding domain"/>
    <property type="match status" value="1"/>
</dbReference>
<feature type="domain" description="HORMA" evidence="7">
    <location>
        <begin position="68"/>
        <end position="282"/>
    </location>
</feature>
<evidence type="ECO:0000313" key="8">
    <source>
        <dbReference type="EMBL" id="CAH9100063.1"/>
    </source>
</evidence>
<dbReference type="InterPro" id="IPR036570">
    <property type="entry name" value="HORMA_dom_sf"/>
</dbReference>
<organism evidence="8 9">
    <name type="scientific">Cuscuta europaea</name>
    <name type="common">European dodder</name>
    <dbReference type="NCBI Taxonomy" id="41803"/>
    <lineage>
        <taxon>Eukaryota</taxon>
        <taxon>Viridiplantae</taxon>
        <taxon>Streptophyta</taxon>
        <taxon>Embryophyta</taxon>
        <taxon>Tracheophyta</taxon>
        <taxon>Spermatophyta</taxon>
        <taxon>Magnoliopsida</taxon>
        <taxon>eudicotyledons</taxon>
        <taxon>Gunneridae</taxon>
        <taxon>Pentapetalae</taxon>
        <taxon>asterids</taxon>
        <taxon>lamiids</taxon>
        <taxon>Solanales</taxon>
        <taxon>Convolvulaceae</taxon>
        <taxon>Cuscuteae</taxon>
        <taxon>Cuscuta</taxon>
        <taxon>Cuscuta subgen. Cuscuta</taxon>
    </lineage>
</organism>
<dbReference type="InterPro" id="IPR003511">
    <property type="entry name" value="HORMA_dom"/>
</dbReference>
<sequence>MVHFALLYKAARQLVSHFSCQREISFQIPFKISLSSLSLSTLTVSFSLESSLKMVVSQKVKEAEITEQDSLLLTRNLLRIAIFNISYIRGLFPEKYFSDKSVPALEMKIKKLMPMDAESRRLLDWMEKGVYDALQKKYLRTLLFSVCEAIDGPMIEEYAFSFSYSSSDSEEVMMNVNRSGTKKRGTFKCNSDAEITTNQMRNSACKMVRTLVQLMRTLDQMPEERTILMKLLYYDDITPADYEPPFFRGYKEEEALNPWTKRPLKMDVGNVNSKHFVLALKVKSVLDPCEDDNDDNHSDNVSLAADSAQRDDSDIDSESSQSDDDEYVVAPREKGEKEQNTPLLDEGCSDDTQDPAEDEHQIGRVRDWISAHHLDKVELTDVFSSFPDISVALIEELMAKLVTEGIVSKTDTDTFTINKQNKFDYEFDAVKEEMDCQFGPKGNSAKKGSNQDYMYMKALYHALPMNYVSVSKLQSKLEGQASQPTVRKLIDKMTQDGFIEAKSNRRLGKRVIHSDLTEKKLSEVKKALEKDFMEVENHESVNNLKDLSTCGGLHSIGSDVTRTKGRSDAYQNESIRTDQTASKRKDLGSTPTSRVEPVASRESFVPGHDENGRSNNKDSINNCDESDNIICSRSSQGKRSRKASTVKEPILQFIKRLKSQAA</sequence>
<dbReference type="Gene3D" id="3.30.900.10">
    <property type="entry name" value="HORMA domain"/>
    <property type="match status" value="1"/>
</dbReference>